<dbReference type="InterPro" id="IPR016032">
    <property type="entry name" value="Sig_transdc_resp-reg_C-effctor"/>
</dbReference>
<dbReference type="EMBL" id="JADBEK010000001">
    <property type="protein sequence ID" value="MBE1592213.1"/>
    <property type="molecule type" value="Genomic_DNA"/>
</dbReference>
<dbReference type="Pfam" id="PF00196">
    <property type="entry name" value="GerE"/>
    <property type="match status" value="1"/>
</dbReference>
<dbReference type="SMART" id="SM00421">
    <property type="entry name" value="HTH_LUXR"/>
    <property type="match status" value="1"/>
</dbReference>
<dbReference type="SUPFAM" id="SSF46894">
    <property type="entry name" value="C-terminal effector domain of the bipartite response regulators"/>
    <property type="match status" value="1"/>
</dbReference>
<dbReference type="InterPro" id="IPR027417">
    <property type="entry name" value="P-loop_NTPase"/>
</dbReference>
<name>A0ABR9MI51_9ACTN</name>
<dbReference type="PRINTS" id="PR00038">
    <property type="entry name" value="HTHLUXR"/>
</dbReference>
<dbReference type="InterPro" id="IPR000792">
    <property type="entry name" value="Tscrpt_reg_LuxR_C"/>
</dbReference>
<reference evidence="5 6" key="1">
    <citation type="submission" date="2020-10" db="EMBL/GenBank/DDBJ databases">
        <title>Sequencing the genomes of 1000 actinobacteria strains.</title>
        <authorList>
            <person name="Klenk H.-P."/>
        </authorList>
    </citation>
    <scope>NUCLEOTIDE SEQUENCE [LARGE SCALE GENOMIC DNA]</scope>
    <source>
        <strain evidence="5 6">DSM 43173</strain>
    </source>
</reference>
<keyword evidence="1" id="KW-0547">Nucleotide-binding</keyword>
<organism evidence="5 6">
    <name type="scientific">Nonomuraea angiospora</name>
    <dbReference type="NCBI Taxonomy" id="46172"/>
    <lineage>
        <taxon>Bacteria</taxon>
        <taxon>Bacillati</taxon>
        <taxon>Actinomycetota</taxon>
        <taxon>Actinomycetes</taxon>
        <taxon>Streptosporangiales</taxon>
        <taxon>Streptosporangiaceae</taxon>
        <taxon>Nonomuraea</taxon>
    </lineage>
</organism>
<dbReference type="Pfam" id="PF13191">
    <property type="entry name" value="AAA_16"/>
    <property type="match status" value="1"/>
</dbReference>
<evidence type="ECO:0000313" key="6">
    <source>
        <dbReference type="Proteomes" id="UP000633509"/>
    </source>
</evidence>
<dbReference type="InterPro" id="IPR041664">
    <property type="entry name" value="AAA_16"/>
</dbReference>
<dbReference type="GO" id="GO:0003677">
    <property type="term" value="F:DNA binding"/>
    <property type="evidence" value="ECO:0007669"/>
    <property type="project" value="UniProtKB-KW"/>
</dbReference>
<sequence length="883" mass="93996">MRGRDREWRHVDGLLRVLRRGAGGTLLVDGEPGSGKSRLLAEAVAEASERGIWVVHCRVEELGEVAPCGMLLEALDLRSEPAAGDAAARFGPPVLERLRAGFEQLATSPVLAALDDLQRADPVTLRTLHSLHDRLANWPIGWMMSRSTVPDRGQAVSLFDILEREGADRVTLAPLSPDAVAALTQDTLGRSPDPATRALAAAAGGNPLLITELFAGLREEGLLGDAARARVPDRLRMVVRRWIDTLSAEARSLMETIAVLGRSLSLEHAASLLDTTPAALLPMTEEATAAGILLVTEHGLTFRHELVGDVVAAGIPSSVRQTLRDQSCVLMGSERPGSAGLLTGPASSDIDAAVASGRLDEAEQMVRGRLAEHGSVYGVAELRCLLADTMYLTGRGEEAIREAETVLAVPGLPRHVRERATLVHLYATVRLREDAGSRSFAHEVIDGTDRYGPAARTAALVALATAERHEGRLTAALDLAESAGRLAAADAPEDRRYEACLATVAVLVDIHRLDEARTMLRLARKDMFGHGHLAWAADASALEARLELLAGRFDDAVTQANRALDLAGALITPLSAAAARAVLAAVALRRGDLQGVAHHVAEQPGGTAEARFRHALLSAQLAEARDGPRSAMLLLAELPRPLLLSMEPAAGPWMVRLALAAGDRAAAEHVVAAAEALGRANHEFPTLAAAAAHARGLLDGDRDALALAAGRTEDVWARASAEEDLGMLLFTAGQRVAAAESLNRALGLYHDIGALRDSARIRQRLRGMGVRHRHWSYAERPVSGWDSLTETEHAISLRAADGCTNPQIAEQMFISVHTVAFHLKHVFRKLSIRSRVELARLAAEQSRDASPGGGRGARVGRSRGDDYSAGGCARETPGPGSEV</sequence>
<evidence type="ECO:0000256" key="1">
    <source>
        <dbReference type="ARBA" id="ARBA00022741"/>
    </source>
</evidence>
<gene>
    <name evidence="5" type="ORF">H4W80_010471</name>
</gene>
<keyword evidence="6" id="KW-1185">Reference proteome</keyword>
<dbReference type="RefSeq" id="WP_192791791.1">
    <property type="nucleotide sequence ID" value="NZ_JADBEK010000001.1"/>
</dbReference>
<evidence type="ECO:0000256" key="2">
    <source>
        <dbReference type="ARBA" id="ARBA00022840"/>
    </source>
</evidence>
<keyword evidence="5" id="KW-0238">DNA-binding</keyword>
<dbReference type="PROSITE" id="PS50043">
    <property type="entry name" value="HTH_LUXR_2"/>
    <property type="match status" value="1"/>
</dbReference>
<dbReference type="PANTHER" id="PTHR16305">
    <property type="entry name" value="TESTICULAR SOLUBLE ADENYLYL CYCLASE"/>
    <property type="match status" value="1"/>
</dbReference>
<dbReference type="PANTHER" id="PTHR16305:SF35">
    <property type="entry name" value="TRANSCRIPTIONAL ACTIVATOR DOMAIN"/>
    <property type="match status" value="1"/>
</dbReference>
<dbReference type="Proteomes" id="UP000633509">
    <property type="component" value="Unassembled WGS sequence"/>
</dbReference>
<dbReference type="InterPro" id="IPR036388">
    <property type="entry name" value="WH-like_DNA-bd_sf"/>
</dbReference>
<accession>A0ABR9MI51</accession>
<keyword evidence="2" id="KW-0067">ATP-binding</keyword>
<evidence type="ECO:0000256" key="3">
    <source>
        <dbReference type="SAM" id="MobiDB-lite"/>
    </source>
</evidence>
<proteinExistence type="predicted"/>
<feature type="domain" description="HTH luxR-type" evidence="4">
    <location>
        <begin position="781"/>
        <end position="846"/>
    </location>
</feature>
<dbReference type="Gene3D" id="1.10.10.10">
    <property type="entry name" value="Winged helix-like DNA-binding domain superfamily/Winged helix DNA-binding domain"/>
    <property type="match status" value="1"/>
</dbReference>
<dbReference type="PROSITE" id="PS00622">
    <property type="entry name" value="HTH_LUXR_1"/>
    <property type="match status" value="1"/>
</dbReference>
<evidence type="ECO:0000259" key="4">
    <source>
        <dbReference type="PROSITE" id="PS50043"/>
    </source>
</evidence>
<protein>
    <submittedName>
        <fullName evidence="5">DNA-binding CsgD family transcriptional regulator</fullName>
    </submittedName>
</protein>
<comment type="caution">
    <text evidence="5">The sequence shown here is derived from an EMBL/GenBank/DDBJ whole genome shotgun (WGS) entry which is preliminary data.</text>
</comment>
<dbReference type="SUPFAM" id="SSF52540">
    <property type="entry name" value="P-loop containing nucleoside triphosphate hydrolases"/>
    <property type="match status" value="1"/>
</dbReference>
<evidence type="ECO:0000313" key="5">
    <source>
        <dbReference type="EMBL" id="MBE1592213.1"/>
    </source>
</evidence>
<feature type="region of interest" description="Disordered" evidence="3">
    <location>
        <begin position="843"/>
        <end position="883"/>
    </location>
</feature>
<dbReference type="CDD" id="cd06170">
    <property type="entry name" value="LuxR_C_like"/>
    <property type="match status" value="1"/>
</dbReference>